<dbReference type="HOGENOM" id="CLU_950055_0_0_1"/>
<feature type="region of interest" description="Disordered" evidence="1">
    <location>
        <begin position="89"/>
        <end position="165"/>
    </location>
</feature>
<dbReference type="VEuPathDB" id="FungiDB:PV06_10997"/>
<proteinExistence type="predicted"/>
<dbReference type="RefSeq" id="XP_016257099.1">
    <property type="nucleotide sequence ID" value="XM_016412600.1"/>
</dbReference>
<dbReference type="GeneID" id="27363071"/>
<feature type="compositionally biased region" description="Basic and acidic residues" evidence="1">
    <location>
        <begin position="267"/>
        <end position="278"/>
    </location>
</feature>
<sequence length="293" mass="32564">MKFTVPLSVANLMFCPACVCHLSRKDSLRLLNYADLHQTPSPENDEAGRLEYVDKPPYQAKLSTAIDGGHPVRRLASRHGSDNFVNYSSMSMKEKIENRRTGKPRNPSEVPERTVVVSSASSQLHCSQSGATEVSDTGQASPGLIDGTEKGANDNVQRPAYSEASINDVQAVGSDEDRDSVDSTPGRSVARLLGQHISLLEAKSNDVREGKRLFLAADDDQQGTRKKRKCNITIEIPPRPTDWWVWEKLVSPTENRGSMTSFQAVEIHPKSDPEEDRRRQPKWTPRKAEATTR</sequence>
<gene>
    <name evidence="2" type="ORF">PV06_10997</name>
</gene>
<dbReference type="Proteomes" id="UP000053342">
    <property type="component" value="Unassembled WGS sequence"/>
</dbReference>
<reference evidence="2 3" key="1">
    <citation type="submission" date="2015-01" db="EMBL/GenBank/DDBJ databases">
        <title>The Genome Sequence of Exophiala oligosperma CBS72588.</title>
        <authorList>
            <consortium name="The Broad Institute Genomics Platform"/>
            <person name="Cuomo C."/>
            <person name="de Hoog S."/>
            <person name="Gorbushina A."/>
            <person name="Stielow B."/>
            <person name="Teixiera M."/>
            <person name="Abouelleil A."/>
            <person name="Chapman S.B."/>
            <person name="Priest M."/>
            <person name="Young S.K."/>
            <person name="Wortman J."/>
            <person name="Nusbaum C."/>
            <person name="Birren B."/>
        </authorList>
    </citation>
    <scope>NUCLEOTIDE SEQUENCE [LARGE SCALE GENOMIC DNA]</scope>
    <source>
        <strain evidence="2 3">CBS 72588</strain>
    </source>
</reference>
<name>A0A0D2D0R5_9EURO</name>
<organism evidence="2 3">
    <name type="scientific">Exophiala oligosperma</name>
    <dbReference type="NCBI Taxonomy" id="215243"/>
    <lineage>
        <taxon>Eukaryota</taxon>
        <taxon>Fungi</taxon>
        <taxon>Dikarya</taxon>
        <taxon>Ascomycota</taxon>
        <taxon>Pezizomycotina</taxon>
        <taxon>Eurotiomycetes</taxon>
        <taxon>Chaetothyriomycetidae</taxon>
        <taxon>Chaetothyriales</taxon>
        <taxon>Herpotrichiellaceae</taxon>
        <taxon>Exophiala</taxon>
    </lineage>
</organism>
<dbReference type="AlphaFoldDB" id="A0A0D2D0R5"/>
<feature type="compositionally biased region" description="Low complexity" evidence="1">
    <location>
        <begin position="118"/>
        <end position="129"/>
    </location>
</feature>
<dbReference type="OrthoDB" id="10381764at2759"/>
<evidence type="ECO:0000313" key="2">
    <source>
        <dbReference type="EMBL" id="KIW36883.1"/>
    </source>
</evidence>
<dbReference type="EMBL" id="KN847348">
    <property type="protein sequence ID" value="KIW36883.1"/>
    <property type="molecule type" value="Genomic_DNA"/>
</dbReference>
<accession>A0A0D2D0R5</accession>
<keyword evidence="3" id="KW-1185">Reference proteome</keyword>
<feature type="compositionally biased region" description="Polar residues" evidence="1">
    <location>
        <begin position="130"/>
        <end position="140"/>
    </location>
</feature>
<feature type="region of interest" description="Disordered" evidence="1">
    <location>
        <begin position="255"/>
        <end position="293"/>
    </location>
</feature>
<evidence type="ECO:0000256" key="1">
    <source>
        <dbReference type="SAM" id="MobiDB-lite"/>
    </source>
</evidence>
<protein>
    <submittedName>
        <fullName evidence="2">Uncharacterized protein</fullName>
    </submittedName>
</protein>
<evidence type="ECO:0000313" key="3">
    <source>
        <dbReference type="Proteomes" id="UP000053342"/>
    </source>
</evidence>